<name>A0AA39T4M9_ARMTA</name>
<reference evidence="2" key="1">
    <citation type="submission" date="2023-06" db="EMBL/GenBank/DDBJ databases">
        <authorList>
            <consortium name="Lawrence Berkeley National Laboratory"/>
            <person name="Ahrendt S."/>
            <person name="Sahu N."/>
            <person name="Indic B."/>
            <person name="Wong-Bajracharya J."/>
            <person name="Merenyi Z."/>
            <person name="Ke H.-M."/>
            <person name="Monk M."/>
            <person name="Kocsube S."/>
            <person name="Drula E."/>
            <person name="Lipzen A."/>
            <person name="Balint B."/>
            <person name="Henrissat B."/>
            <person name="Andreopoulos B."/>
            <person name="Martin F.M."/>
            <person name="Harder C.B."/>
            <person name="Rigling D."/>
            <person name="Ford K.L."/>
            <person name="Foster G.D."/>
            <person name="Pangilinan J."/>
            <person name="Papanicolaou A."/>
            <person name="Barry K."/>
            <person name="LaButti K."/>
            <person name="Viragh M."/>
            <person name="Koriabine M."/>
            <person name="Yan M."/>
            <person name="Riley R."/>
            <person name="Champramary S."/>
            <person name="Plett K.L."/>
            <person name="Tsai I.J."/>
            <person name="Slot J."/>
            <person name="Sipos G."/>
            <person name="Plett J."/>
            <person name="Nagy L.G."/>
            <person name="Grigoriev I.V."/>
        </authorList>
    </citation>
    <scope>NUCLEOTIDE SEQUENCE</scope>
    <source>
        <strain evidence="2">CCBAS 213</strain>
    </source>
</reference>
<keyword evidence="3" id="KW-1185">Reference proteome</keyword>
<evidence type="ECO:0008006" key="4">
    <source>
        <dbReference type="Google" id="ProtNLM"/>
    </source>
</evidence>
<accession>A0AA39T4M9</accession>
<sequence>MLCRRAGSVSIIISFKSSPTAQPLRNQIRSHKCQFLFLLGNTVLTTPIAPAVANHTHQYIAQAKRKKDYQHIYITNALQSRFPDSNGGRSTESYETPPTTIWRIALFTSSSIIIFLNIFLVFFLPW</sequence>
<evidence type="ECO:0000256" key="1">
    <source>
        <dbReference type="SAM" id="Phobius"/>
    </source>
</evidence>
<organism evidence="2 3">
    <name type="scientific">Armillaria tabescens</name>
    <name type="common">Ringless honey mushroom</name>
    <name type="synonym">Agaricus tabescens</name>
    <dbReference type="NCBI Taxonomy" id="1929756"/>
    <lineage>
        <taxon>Eukaryota</taxon>
        <taxon>Fungi</taxon>
        <taxon>Dikarya</taxon>
        <taxon>Basidiomycota</taxon>
        <taxon>Agaricomycotina</taxon>
        <taxon>Agaricomycetes</taxon>
        <taxon>Agaricomycetidae</taxon>
        <taxon>Agaricales</taxon>
        <taxon>Marasmiineae</taxon>
        <taxon>Physalacriaceae</taxon>
        <taxon>Desarmillaria</taxon>
    </lineage>
</organism>
<keyword evidence="1" id="KW-0472">Membrane</keyword>
<feature type="transmembrane region" description="Helical" evidence="1">
    <location>
        <begin position="101"/>
        <end position="124"/>
    </location>
</feature>
<dbReference type="AlphaFoldDB" id="A0AA39T4M9"/>
<comment type="caution">
    <text evidence="2">The sequence shown here is derived from an EMBL/GenBank/DDBJ whole genome shotgun (WGS) entry which is preliminary data.</text>
</comment>
<protein>
    <recommendedName>
        <fullName evidence="4">Transmembrane protein</fullName>
    </recommendedName>
</protein>
<dbReference type="EMBL" id="JAUEPS010000006">
    <property type="protein sequence ID" value="KAK0464441.1"/>
    <property type="molecule type" value="Genomic_DNA"/>
</dbReference>
<gene>
    <name evidence="2" type="ORF">EV420DRAFT_1043131</name>
</gene>
<proteinExistence type="predicted"/>
<keyword evidence="1" id="KW-0812">Transmembrane</keyword>
<evidence type="ECO:0000313" key="3">
    <source>
        <dbReference type="Proteomes" id="UP001175211"/>
    </source>
</evidence>
<dbReference type="GeneID" id="85349047"/>
<feature type="transmembrane region" description="Helical" evidence="1">
    <location>
        <begin position="35"/>
        <end position="53"/>
    </location>
</feature>
<evidence type="ECO:0000313" key="2">
    <source>
        <dbReference type="EMBL" id="KAK0464441.1"/>
    </source>
</evidence>
<keyword evidence="1" id="KW-1133">Transmembrane helix</keyword>
<dbReference type="RefSeq" id="XP_060335562.1">
    <property type="nucleotide sequence ID" value="XM_060465499.1"/>
</dbReference>
<dbReference type="Proteomes" id="UP001175211">
    <property type="component" value="Unassembled WGS sequence"/>
</dbReference>